<evidence type="ECO:0000313" key="1">
    <source>
        <dbReference type="EMBL" id="QFZ81697.1"/>
    </source>
</evidence>
<protein>
    <submittedName>
        <fullName evidence="1">Uncharacterized protein</fullName>
    </submittedName>
</protein>
<evidence type="ECO:0000313" key="2">
    <source>
        <dbReference type="Proteomes" id="UP000326780"/>
    </source>
</evidence>
<dbReference type="AlphaFoldDB" id="A0A5Q0LYP5"/>
<dbReference type="EMBL" id="CP045644">
    <property type="protein sequence ID" value="QFZ81697.1"/>
    <property type="molecule type" value="Genomic_DNA"/>
</dbReference>
<proteinExistence type="predicted"/>
<sequence>MTKATVADAMKAPICRNQGYASEVFSLGKVAPVLVFGGTTLHECPVPIEVRGTPLFRVLPGEEAGAPFRLSGTFHDGAGTPSLEIVENEWRPHTSNWDVEAVGGVITVRQGPGDISLRLRVELPERLVVERLDMYLGGYRIVGDPQNLNISTPGGGSMTLTGGMVSRCQVGLSLG</sequence>
<organism evidence="1 2">
    <name type="scientific">Variovorax paradoxus</name>
    <dbReference type="NCBI Taxonomy" id="34073"/>
    <lineage>
        <taxon>Bacteria</taxon>
        <taxon>Pseudomonadati</taxon>
        <taxon>Pseudomonadota</taxon>
        <taxon>Betaproteobacteria</taxon>
        <taxon>Burkholderiales</taxon>
        <taxon>Comamonadaceae</taxon>
        <taxon>Variovorax</taxon>
    </lineage>
</organism>
<gene>
    <name evidence="1" type="ORF">GFK26_02340</name>
</gene>
<reference evidence="1 2" key="1">
    <citation type="submission" date="2019-10" db="EMBL/GenBank/DDBJ databases">
        <title>Complete genome sequence of Variovorax paradoxus 5C-2.</title>
        <authorList>
            <person name="Gogoleva N.E."/>
            <person name="Balkin A.S."/>
        </authorList>
    </citation>
    <scope>NUCLEOTIDE SEQUENCE [LARGE SCALE GENOMIC DNA]</scope>
    <source>
        <strain evidence="1 2">5C-2</strain>
    </source>
</reference>
<dbReference type="Proteomes" id="UP000326780">
    <property type="component" value="Chromosome"/>
</dbReference>
<name>A0A5Q0LYP5_VARPD</name>
<dbReference type="RefSeq" id="WP_153280676.1">
    <property type="nucleotide sequence ID" value="NZ_CP045644.1"/>
</dbReference>
<accession>A0A5Q0LYP5</accession>